<proteinExistence type="predicted"/>
<dbReference type="Gene3D" id="3.20.20.60">
    <property type="entry name" value="Phosphoenolpyruvate-binding domains"/>
    <property type="match status" value="1"/>
</dbReference>
<dbReference type="Proteomes" id="UP000639772">
    <property type="component" value="Chromosome 6"/>
</dbReference>
<gene>
    <name evidence="1" type="ORF">HPP92_012374</name>
</gene>
<evidence type="ECO:0000313" key="1">
    <source>
        <dbReference type="EMBL" id="KAG0477655.1"/>
    </source>
</evidence>
<dbReference type="PANTHER" id="PTHR35317:SF28">
    <property type="entry name" value="ZINC FINGER, CCHC-TYPE, RIBONUCLEASE H-LIKE DOMAIN, GAG-PRE-INTEGRASE DOMAIN PROTEIN-RELATED"/>
    <property type="match status" value="1"/>
</dbReference>
<dbReference type="InterPro" id="IPR040442">
    <property type="entry name" value="Pyrv_kinase-like_dom_sf"/>
</dbReference>
<dbReference type="PANTHER" id="PTHR35317">
    <property type="entry name" value="OS04G0629600 PROTEIN"/>
    <property type="match status" value="1"/>
</dbReference>
<dbReference type="AlphaFoldDB" id="A0A835UYZ5"/>
<dbReference type="OrthoDB" id="778665at2759"/>
<organism evidence="1 2">
    <name type="scientific">Vanilla planifolia</name>
    <name type="common">Vanilla</name>
    <dbReference type="NCBI Taxonomy" id="51239"/>
    <lineage>
        <taxon>Eukaryota</taxon>
        <taxon>Viridiplantae</taxon>
        <taxon>Streptophyta</taxon>
        <taxon>Embryophyta</taxon>
        <taxon>Tracheophyta</taxon>
        <taxon>Spermatophyta</taxon>
        <taxon>Magnoliopsida</taxon>
        <taxon>Liliopsida</taxon>
        <taxon>Asparagales</taxon>
        <taxon>Orchidaceae</taxon>
        <taxon>Vanilloideae</taxon>
        <taxon>Vanilleae</taxon>
        <taxon>Vanilla</taxon>
    </lineage>
</organism>
<protein>
    <submittedName>
        <fullName evidence="1">Uncharacterized protein</fullName>
    </submittedName>
</protein>
<dbReference type="GO" id="GO:0003824">
    <property type="term" value="F:catalytic activity"/>
    <property type="evidence" value="ECO:0007669"/>
    <property type="project" value="InterPro"/>
</dbReference>
<dbReference type="InterPro" id="IPR015813">
    <property type="entry name" value="Pyrv/PenolPyrv_kinase-like_dom"/>
</dbReference>
<accession>A0A835UYZ5</accession>
<dbReference type="Pfam" id="PF14223">
    <property type="entry name" value="Retrotran_gag_2"/>
    <property type="match status" value="1"/>
</dbReference>
<reference evidence="1 2" key="1">
    <citation type="journal article" date="2020" name="Nat. Food">
        <title>A phased Vanilla planifolia genome enables genetic improvement of flavour and production.</title>
        <authorList>
            <person name="Hasing T."/>
            <person name="Tang H."/>
            <person name="Brym M."/>
            <person name="Khazi F."/>
            <person name="Huang T."/>
            <person name="Chambers A.H."/>
        </authorList>
    </citation>
    <scope>NUCLEOTIDE SEQUENCE [LARGE SCALE GENOMIC DNA]</scope>
    <source>
        <tissue evidence="1">Leaf</tissue>
    </source>
</reference>
<evidence type="ECO:0000313" key="2">
    <source>
        <dbReference type="Proteomes" id="UP000639772"/>
    </source>
</evidence>
<name>A0A835UYZ5_VANPL</name>
<dbReference type="EMBL" id="JADCNM010000006">
    <property type="protein sequence ID" value="KAG0477655.1"/>
    <property type="molecule type" value="Genomic_DNA"/>
</dbReference>
<comment type="caution">
    <text evidence="1">The sequence shown here is derived from an EMBL/GenBank/DDBJ whole genome shotgun (WGS) entry which is preliminary data.</text>
</comment>
<dbReference type="SUPFAM" id="SSF51621">
    <property type="entry name" value="Phosphoenolpyruvate/pyruvate domain"/>
    <property type="match status" value="1"/>
</dbReference>
<sequence>MESRYAPQVTARDTPAHALRRLLESPGILQGPCVQDALSAKLVERAGFPLCIMGASKGEEQMYFLKGKKALFLIYQGLDEATFEKVAEAITSKEVRNKLNIIFKSVERVKRVLLQILRGDFEQLKLNENEIISNYVSRLITIVNLIKEMENKLTMYLSLKRYFVL</sequence>